<gene>
    <name evidence="1" type="ORF">COV10_03725</name>
</gene>
<reference evidence="1 2" key="1">
    <citation type="submission" date="2017-09" db="EMBL/GenBank/DDBJ databases">
        <title>Depth-based differentiation of microbial function through sediment-hosted aquifers and enrichment of novel symbionts in the deep terrestrial subsurface.</title>
        <authorList>
            <person name="Probst A.J."/>
            <person name="Ladd B."/>
            <person name="Jarett J.K."/>
            <person name="Geller-Mcgrath D.E."/>
            <person name="Sieber C.M."/>
            <person name="Emerson J.B."/>
            <person name="Anantharaman K."/>
            <person name="Thomas B.C."/>
            <person name="Malmstrom R."/>
            <person name="Stieglmeier M."/>
            <person name="Klingl A."/>
            <person name="Woyke T."/>
            <person name="Ryan C.M."/>
            <person name="Banfield J.F."/>
        </authorList>
    </citation>
    <scope>NUCLEOTIDE SEQUENCE [LARGE SCALE GENOMIC DNA]</scope>
    <source>
        <strain evidence="1">CG10_big_fil_rev_8_21_14_0_10_51_16</strain>
    </source>
</reference>
<evidence type="ECO:0000313" key="1">
    <source>
        <dbReference type="EMBL" id="PIR44585.1"/>
    </source>
</evidence>
<dbReference type="Proteomes" id="UP000228767">
    <property type="component" value="Unassembled WGS sequence"/>
</dbReference>
<dbReference type="EMBL" id="PCYI01000025">
    <property type="protein sequence ID" value="PIR44585.1"/>
    <property type="molecule type" value="Genomic_DNA"/>
</dbReference>
<protein>
    <submittedName>
        <fullName evidence="1">Uncharacterized protein</fullName>
    </submittedName>
</protein>
<dbReference type="AlphaFoldDB" id="A0A2H0RFK6"/>
<proteinExistence type="predicted"/>
<evidence type="ECO:0000313" key="2">
    <source>
        <dbReference type="Proteomes" id="UP000228767"/>
    </source>
</evidence>
<name>A0A2H0RFK6_9BACT</name>
<organism evidence="1 2">
    <name type="scientific">Candidatus Vogelbacteria bacterium CG10_big_fil_rev_8_21_14_0_10_51_16</name>
    <dbReference type="NCBI Taxonomy" id="1975045"/>
    <lineage>
        <taxon>Bacteria</taxon>
        <taxon>Candidatus Vogeliibacteriota</taxon>
    </lineage>
</organism>
<accession>A0A2H0RFK6</accession>
<sequence length="80" mass="9325">MSEESPLSYTWWWEQSFSLGVVEHEVLVTVRGEKYTGWHRCKNGRLADGRHPEWKDALARYRLPDGSVTEPEPRLPAVDE</sequence>
<comment type="caution">
    <text evidence="1">The sequence shown here is derived from an EMBL/GenBank/DDBJ whole genome shotgun (WGS) entry which is preliminary data.</text>
</comment>